<keyword evidence="1" id="KW-0732">Signal</keyword>
<dbReference type="RefSeq" id="WP_066604211.1">
    <property type="nucleotide sequence ID" value="NZ_FORY01000007.1"/>
</dbReference>
<reference evidence="2 3" key="1">
    <citation type="submission" date="2016-10" db="EMBL/GenBank/DDBJ databases">
        <authorList>
            <person name="de Groot N.N."/>
        </authorList>
    </citation>
    <scope>NUCLEOTIDE SEQUENCE [LARGE SCALE GENOMIC DNA]</scope>
    <source>
        <strain evidence="2 3">CGMCC 1.8891</strain>
    </source>
</reference>
<evidence type="ECO:0000313" key="2">
    <source>
        <dbReference type="EMBL" id="SFJ64375.1"/>
    </source>
</evidence>
<evidence type="ECO:0000313" key="3">
    <source>
        <dbReference type="Proteomes" id="UP000183299"/>
    </source>
</evidence>
<dbReference type="STRING" id="576117.SAMN04488138_107183"/>
<gene>
    <name evidence="2" type="ORF">SAMN04488138_107183</name>
</gene>
<dbReference type="Proteomes" id="UP000183299">
    <property type="component" value="Unassembled WGS sequence"/>
</dbReference>
<proteinExistence type="predicted"/>
<accession>A0A1I3T0B5</accession>
<dbReference type="GeneID" id="98664953"/>
<evidence type="ECO:0000256" key="1">
    <source>
        <dbReference type="SAM" id="SignalP"/>
    </source>
</evidence>
<dbReference type="AlphaFoldDB" id="A0A1I3T0B5"/>
<protein>
    <recommendedName>
        <fullName evidence="4">DUF2125 domain-containing protein</fullName>
    </recommendedName>
</protein>
<feature type="chain" id="PRO_5010184071" description="DUF2125 domain-containing protein" evidence="1">
    <location>
        <begin position="23"/>
        <end position="516"/>
    </location>
</feature>
<dbReference type="OrthoDB" id="7791409at2"/>
<sequence length="516" mass="53715">MRSLLSATALTALCLSATPMFADVTPEDVWGAYQEMMAKTGATPTAEVERDGDTLVVRNMVYDMTMDMGASSVSSTTTAPEIRFQERAGGTVAMWFPAPLTSVSVTQVEAGLDDGMEDETIETRSTMRLDGTSVVSGAPDDMLFTFKDSTVEMVNDPVMMDGEMIQPGLSAKVAGISGTYSIDRSGEALTSGIDMTAAALSYEFDEMETEEGDLVDMGFTANGMTVKGQVMLAQGEPDDAMQALVGQSDVDVNLGFADSSTFVAVTSDEPNSGMDIKATSGQSTLGLTLKGGAIGYDATAGDVNITVGGPQIPGGQVEVAMKEYSTALLFPLAASDAPQPFEAKIGLEEVVLPEIAWMIADPSGQLPHDPASLRLAFEGTLENGVNLFDAEAMAAFEASGEKMPFALQTLELPEIFLSLAGASIAGEGAGKFLDKEPAVAGGMPPFAGNLSLKLVGVADLISNLTATGILPAEQAMSAQMMLGLFARPGDAAGELVSEIEMTEDGQIIANGQPLPF</sequence>
<evidence type="ECO:0008006" key="4">
    <source>
        <dbReference type="Google" id="ProtNLM"/>
    </source>
</evidence>
<name>A0A1I3T0B5_9RHOB</name>
<organism evidence="2 3">
    <name type="scientific">Celeribacter halophilus</name>
    <dbReference type="NCBI Taxonomy" id="576117"/>
    <lineage>
        <taxon>Bacteria</taxon>
        <taxon>Pseudomonadati</taxon>
        <taxon>Pseudomonadota</taxon>
        <taxon>Alphaproteobacteria</taxon>
        <taxon>Rhodobacterales</taxon>
        <taxon>Roseobacteraceae</taxon>
        <taxon>Celeribacter</taxon>
    </lineage>
</organism>
<dbReference type="EMBL" id="FORY01000007">
    <property type="protein sequence ID" value="SFJ64375.1"/>
    <property type="molecule type" value="Genomic_DNA"/>
</dbReference>
<keyword evidence="3" id="KW-1185">Reference proteome</keyword>
<feature type="signal peptide" evidence="1">
    <location>
        <begin position="1"/>
        <end position="22"/>
    </location>
</feature>